<protein>
    <recommendedName>
        <fullName evidence="3">Cell division protein FtsL</fullName>
    </recommendedName>
</protein>
<evidence type="ECO:0000313" key="1">
    <source>
        <dbReference type="EMBL" id="TCL09989.1"/>
    </source>
</evidence>
<keyword evidence="2" id="KW-1185">Reference proteome</keyword>
<gene>
    <name evidence="1" type="ORF">BXY66_2057</name>
</gene>
<organism evidence="1 2">
    <name type="scientific">Shimia isoporae</name>
    <dbReference type="NCBI Taxonomy" id="647720"/>
    <lineage>
        <taxon>Bacteria</taxon>
        <taxon>Pseudomonadati</taxon>
        <taxon>Pseudomonadota</taxon>
        <taxon>Alphaproteobacteria</taxon>
        <taxon>Rhodobacterales</taxon>
        <taxon>Roseobacteraceae</taxon>
    </lineage>
</organism>
<reference evidence="1 2" key="1">
    <citation type="submission" date="2019-03" db="EMBL/GenBank/DDBJ databases">
        <title>Genomic Encyclopedia of Archaeal and Bacterial Type Strains, Phase II (KMG-II): from individual species to whole genera.</title>
        <authorList>
            <person name="Goeker M."/>
        </authorList>
    </citation>
    <scope>NUCLEOTIDE SEQUENCE [LARGE SCALE GENOMIC DNA]</scope>
    <source>
        <strain evidence="1 2">DSM 26433</strain>
    </source>
</reference>
<comment type="caution">
    <text evidence="1">The sequence shown here is derived from an EMBL/GenBank/DDBJ whole genome shotgun (WGS) entry which is preliminary data.</text>
</comment>
<dbReference type="RefSeq" id="WP_132859972.1">
    <property type="nucleotide sequence ID" value="NZ_SMGR01000001.1"/>
</dbReference>
<sequence>MRTIMFIVTVVGVICVSVWAYQENYSTQRMIKDTERLERQIGVAQARLAVLRAEWAYLNRPDRLRDLADINYNDLQLLPLRPDQFGIVEQVAYPIDESLLGIENATEVSADLDGERP</sequence>
<proteinExistence type="predicted"/>
<evidence type="ECO:0008006" key="3">
    <source>
        <dbReference type="Google" id="ProtNLM"/>
    </source>
</evidence>
<dbReference type="AlphaFoldDB" id="A0A4R1NQ50"/>
<dbReference type="EMBL" id="SMGR01000001">
    <property type="protein sequence ID" value="TCL09989.1"/>
    <property type="molecule type" value="Genomic_DNA"/>
</dbReference>
<dbReference type="OrthoDB" id="7165680at2"/>
<evidence type="ECO:0000313" key="2">
    <source>
        <dbReference type="Proteomes" id="UP000295673"/>
    </source>
</evidence>
<name>A0A4R1NQ50_9RHOB</name>
<dbReference type="Proteomes" id="UP000295673">
    <property type="component" value="Unassembled WGS sequence"/>
</dbReference>
<accession>A0A4R1NQ50</accession>